<keyword evidence="6" id="KW-1185">Reference proteome</keyword>
<gene>
    <name evidence="5" type="ORF">H8S45_08360</name>
</gene>
<dbReference type="InterPro" id="IPR017871">
    <property type="entry name" value="ABC_transporter-like_CS"/>
</dbReference>
<evidence type="ECO:0000259" key="4">
    <source>
        <dbReference type="PROSITE" id="PS50893"/>
    </source>
</evidence>
<dbReference type="Gene3D" id="3.40.50.300">
    <property type="entry name" value="P-loop containing nucleotide triphosphate hydrolases"/>
    <property type="match status" value="1"/>
</dbReference>
<organism evidence="5 6">
    <name type="scientific">Agathobaculum faecis</name>
    <dbReference type="NCBI Taxonomy" id="2763013"/>
    <lineage>
        <taxon>Bacteria</taxon>
        <taxon>Bacillati</taxon>
        <taxon>Bacillota</taxon>
        <taxon>Clostridia</taxon>
        <taxon>Eubacteriales</taxon>
        <taxon>Butyricicoccaceae</taxon>
        <taxon>Agathobaculum</taxon>
    </lineage>
</organism>
<dbReference type="InterPro" id="IPR027417">
    <property type="entry name" value="P-loop_NTPase"/>
</dbReference>
<evidence type="ECO:0000313" key="6">
    <source>
        <dbReference type="Proteomes" id="UP000606499"/>
    </source>
</evidence>
<accession>A0A923LX17</accession>
<name>A0A923LX17_9FIRM</name>
<dbReference type="InterPro" id="IPR050166">
    <property type="entry name" value="ABC_transporter_ATP-bind"/>
</dbReference>
<keyword evidence="3 5" id="KW-0067">ATP-binding</keyword>
<dbReference type="AlphaFoldDB" id="A0A923LX17"/>
<proteinExistence type="predicted"/>
<comment type="caution">
    <text evidence="5">The sequence shown here is derived from an EMBL/GenBank/DDBJ whole genome shotgun (WGS) entry which is preliminary data.</text>
</comment>
<dbReference type="EMBL" id="JACOPL010000007">
    <property type="protein sequence ID" value="MBC5725467.1"/>
    <property type="molecule type" value="Genomic_DNA"/>
</dbReference>
<dbReference type="Proteomes" id="UP000606499">
    <property type="component" value="Unassembled WGS sequence"/>
</dbReference>
<dbReference type="InterPro" id="IPR003439">
    <property type="entry name" value="ABC_transporter-like_ATP-bd"/>
</dbReference>
<sequence>MAVLRDKIVIKNLSKTFASKKNSVEVLKDINLTVKENEFLVILGPGQCGKTVLLNILAELDEQTSGTVEFADGRPKMGDLGLVFQRYALFPWKSVMGNVEMNQKLKGVDKATRQANAQKYIDLVGLQGFEKALPKQLSGGMKQRVGIARAYASESDIMLMDEPFGALDAQTRYSMEDEILKIWEKNKRTVIFVTNNVEEAIYLGDRIILLGGHPTSVKKEYIPEMPRPRNYTDQAFLRLRNEIVADTDLSL</sequence>
<evidence type="ECO:0000256" key="3">
    <source>
        <dbReference type="ARBA" id="ARBA00022840"/>
    </source>
</evidence>
<dbReference type="PROSITE" id="PS50893">
    <property type="entry name" value="ABC_TRANSPORTER_2"/>
    <property type="match status" value="1"/>
</dbReference>
<evidence type="ECO:0000313" key="5">
    <source>
        <dbReference type="EMBL" id="MBC5725467.1"/>
    </source>
</evidence>
<dbReference type="PANTHER" id="PTHR42788">
    <property type="entry name" value="TAURINE IMPORT ATP-BINDING PROTEIN-RELATED"/>
    <property type="match status" value="1"/>
</dbReference>
<dbReference type="InterPro" id="IPR003593">
    <property type="entry name" value="AAA+_ATPase"/>
</dbReference>
<dbReference type="CDD" id="cd03293">
    <property type="entry name" value="ABC_NrtD_SsuB_transporters"/>
    <property type="match status" value="1"/>
</dbReference>
<dbReference type="RefSeq" id="WP_054327541.1">
    <property type="nucleotide sequence ID" value="NZ_JACOPL010000007.1"/>
</dbReference>
<dbReference type="GO" id="GO:0016887">
    <property type="term" value="F:ATP hydrolysis activity"/>
    <property type="evidence" value="ECO:0007669"/>
    <property type="project" value="InterPro"/>
</dbReference>
<dbReference type="Pfam" id="PF00005">
    <property type="entry name" value="ABC_tran"/>
    <property type="match status" value="1"/>
</dbReference>
<dbReference type="SMART" id="SM00382">
    <property type="entry name" value="AAA"/>
    <property type="match status" value="1"/>
</dbReference>
<evidence type="ECO:0000256" key="2">
    <source>
        <dbReference type="ARBA" id="ARBA00022741"/>
    </source>
</evidence>
<feature type="domain" description="ABC transporter" evidence="4">
    <location>
        <begin position="8"/>
        <end position="237"/>
    </location>
</feature>
<evidence type="ECO:0000256" key="1">
    <source>
        <dbReference type="ARBA" id="ARBA00022448"/>
    </source>
</evidence>
<keyword evidence="2" id="KW-0547">Nucleotide-binding</keyword>
<dbReference type="PANTHER" id="PTHR42788:SF13">
    <property type="entry name" value="ALIPHATIC SULFONATES IMPORT ATP-BINDING PROTEIN SSUB"/>
    <property type="match status" value="1"/>
</dbReference>
<reference evidence="5" key="1">
    <citation type="submission" date="2020-08" db="EMBL/GenBank/DDBJ databases">
        <title>Genome public.</title>
        <authorList>
            <person name="Liu C."/>
            <person name="Sun Q."/>
        </authorList>
    </citation>
    <scope>NUCLEOTIDE SEQUENCE</scope>
    <source>
        <strain evidence="5">NSJ-28</strain>
    </source>
</reference>
<dbReference type="SUPFAM" id="SSF52540">
    <property type="entry name" value="P-loop containing nucleoside triphosphate hydrolases"/>
    <property type="match status" value="1"/>
</dbReference>
<protein>
    <submittedName>
        <fullName evidence="5">ABC transporter ATP-binding protein</fullName>
    </submittedName>
</protein>
<keyword evidence="1" id="KW-0813">Transport</keyword>
<dbReference type="GO" id="GO:0005524">
    <property type="term" value="F:ATP binding"/>
    <property type="evidence" value="ECO:0007669"/>
    <property type="project" value="UniProtKB-KW"/>
</dbReference>
<dbReference type="PROSITE" id="PS00211">
    <property type="entry name" value="ABC_TRANSPORTER_1"/>
    <property type="match status" value="1"/>
</dbReference>